<evidence type="ECO:0000256" key="6">
    <source>
        <dbReference type="SAM" id="Phobius"/>
    </source>
</evidence>
<dbReference type="SUPFAM" id="SSF103481">
    <property type="entry name" value="Multidrug resistance efflux transporter EmrE"/>
    <property type="match status" value="2"/>
</dbReference>
<proteinExistence type="predicted"/>
<accession>G7V781</accession>
<evidence type="ECO:0000256" key="4">
    <source>
        <dbReference type="ARBA" id="ARBA00022989"/>
    </source>
</evidence>
<keyword evidence="5 6" id="KW-0472">Membrane</keyword>
<dbReference type="KEGG" id="tli:Tlie_0380"/>
<reference evidence="8 9" key="2">
    <citation type="journal article" date="2012" name="Stand. Genomic Sci.">
        <title>Genome sequence of the moderately thermophilic, amino-acid-degrading and sulfur-reducing bacterium Thermovirga lienii type strain (Cas60314(T)).</title>
        <authorList>
            <person name="Goker M."/>
            <person name="Saunders E."/>
            <person name="Lapidus A."/>
            <person name="Nolan M."/>
            <person name="Lucas S."/>
            <person name="Hammon N."/>
            <person name="Deshpande S."/>
            <person name="Cheng J.F."/>
            <person name="Han C."/>
            <person name="Tapia R."/>
            <person name="Goodwin L.A."/>
            <person name="Pitluck S."/>
            <person name="Liolios K."/>
            <person name="Mavromatis K."/>
            <person name="Pagani I."/>
            <person name="Ivanova N."/>
            <person name="Mikhailova N."/>
            <person name="Pati A."/>
            <person name="Chen A."/>
            <person name="Palaniappan K."/>
            <person name="Land M."/>
            <person name="Chang Y.J."/>
            <person name="Jeffries C.D."/>
            <person name="Brambilla E.M."/>
            <person name="Rohde M."/>
            <person name="Spring S."/>
            <person name="Detter J.C."/>
            <person name="Woyke T."/>
            <person name="Bristow J."/>
            <person name="Eisen J.A."/>
            <person name="Markowitz V."/>
            <person name="Hugenholtz P."/>
            <person name="Kyrpides N.C."/>
            <person name="Klenk H.P."/>
        </authorList>
    </citation>
    <scope>NUCLEOTIDE SEQUENCE [LARGE SCALE GENOMIC DNA]</scope>
    <source>
        <strain evidence="9">ATCC BAA-1197 / DSM 17291 / Cas60314</strain>
    </source>
</reference>
<evidence type="ECO:0000256" key="5">
    <source>
        <dbReference type="ARBA" id="ARBA00023136"/>
    </source>
</evidence>
<reference evidence="9" key="1">
    <citation type="submission" date="2011-10" db="EMBL/GenBank/DDBJ databases">
        <title>The complete genome of chromosome of Thermovirga lienii DSM 17291.</title>
        <authorList>
            <consortium name="US DOE Joint Genome Institute (JGI-PGF)"/>
            <person name="Lucas S."/>
            <person name="Copeland A."/>
            <person name="Lapidus A."/>
            <person name="Glavina del Rio T."/>
            <person name="Dalin E."/>
            <person name="Tice H."/>
            <person name="Bruce D."/>
            <person name="Goodwin L."/>
            <person name="Pitluck S."/>
            <person name="Peters L."/>
            <person name="Mikhailova N."/>
            <person name="Saunders E."/>
            <person name="Kyrpides N."/>
            <person name="Mavromatis K."/>
            <person name="Ivanova N."/>
            <person name="Last F.I."/>
            <person name="Brettin T."/>
            <person name="Detter J.C."/>
            <person name="Han C."/>
            <person name="Larimer F."/>
            <person name="Land M."/>
            <person name="Hauser L."/>
            <person name="Markowitz V."/>
            <person name="Cheng J.-F."/>
            <person name="Hugenholtz P."/>
            <person name="Woyke T."/>
            <person name="Wu D."/>
            <person name="Spring S."/>
            <person name="Schroeder M."/>
            <person name="Brambilla E.-M."/>
            <person name="Klenk H.-P."/>
            <person name="Eisen J.A."/>
        </authorList>
    </citation>
    <scope>NUCLEOTIDE SEQUENCE [LARGE SCALE GENOMIC DNA]</scope>
    <source>
        <strain evidence="9">ATCC BAA-1197 / DSM 17291 / Cas60314</strain>
    </source>
</reference>
<dbReference type="EMBL" id="CP003096">
    <property type="protein sequence ID" value="AER66115.1"/>
    <property type="molecule type" value="Genomic_DNA"/>
</dbReference>
<evidence type="ECO:0000313" key="8">
    <source>
        <dbReference type="EMBL" id="AER66115.1"/>
    </source>
</evidence>
<feature type="transmembrane region" description="Helical" evidence="6">
    <location>
        <begin position="120"/>
        <end position="141"/>
    </location>
</feature>
<dbReference type="InterPro" id="IPR051258">
    <property type="entry name" value="Diverse_Substrate_Transporter"/>
</dbReference>
<evidence type="ECO:0000256" key="2">
    <source>
        <dbReference type="ARBA" id="ARBA00022475"/>
    </source>
</evidence>
<keyword evidence="4 6" id="KW-1133">Transmembrane helix</keyword>
<gene>
    <name evidence="8" type="ordered locus">Tlie_0380</name>
</gene>
<dbReference type="eggNOG" id="COG0697">
    <property type="taxonomic scope" value="Bacteria"/>
</dbReference>
<feature type="transmembrane region" description="Helical" evidence="6">
    <location>
        <begin position="34"/>
        <end position="53"/>
    </location>
</feature>
<dbReference type="InterPro" id="IPR037185">
    <property type="entry name" value="EmrE-like"/>
</dbReference>
<dbReference type="Pfam" id="PF00892">
    <property type="entry name" value="EamA"/>
    <property type="match status" value="2"/>
</dbReference>
<keyword evidence="2" id="KW-1003">Cell membrane</keyword>
<organism evidence="8 9">
    <name type="scientific">Thermovirga lienii (strain ATCC BAA-1197 / DSM 17291 / Cas60314)</name>
    <dbReference type="NCBI Taxonomy" id="580340"/>
    <lineage>
        <taxon>Bacteria</taxon>
        <taxon>Thermotogati</taxon>
        <taxon>Synergistota</taxon>
        <taxon>Synergistia</taxon>
        <taxon>Synergistales</taxon>
        <taxon>Thermovirgaceae</taxon>
        <taxon>Thermovirga</taxon>
    </lineage>
</organism>
<keyword evidence="3 6" id="KW-0812">Transmembrane</keyword>
<dbReference type="PANTHER" id="PTHR42920:SF5">
    <property type="entry name" value="EAMA DOMAIN-CONTAINING PROTEIN"/>
    <property type="match status" value="1"/>
</dbReference>
<keyword evidence="9" id="KW-1185">Reference proteome</keyword>
<dbReference type="STRING" id="580340.Tlie_0380"/>
<feature type="domain" description="EamA" evidence="7">
    <location>
        <begin position="148"/>
        <end position="284"/>
    </location>
</feature>
<feature type="transmembrane region" description="Helical" evidence="6">
    <location>
        <begin position="241"/>
        <end position="261"/>
    </location>
</feature>
<evidence type="ECO:0000259" key="7">
    <source>
        <dbReference type="Pfam" id="PF00892"/>
    </source>
</evidence>
<dbReference type="InterPro" id="IPR000620">
    <property type="entry name" value="EamA_dom"/>
</dbReference>
<dbReference type="GO" id="GO:0005886">
    <property type="term" value="C:plasma membrane"/>
    <property type="evidence" value="ECO:0007669"/>
    <property type="project" value="UniProtKB-SubCell"/>
</dbReference>
<feature type="transmembrane region" description="Helical" evidence="6">
    <location>
        <begin position="177"/>
        <end position="197"/>
    </location>
</feature>
<feature type="domain" description="EamA" evidence="7">
    <location>
        <begin position="5"/>
        <end position="133"/>
    </location>
</feature>
<evidence type="ECO:0000256" key="1">
    <source>
        <dbReference type="ARBA" id="ARBA00004651"/>
    </source>
</evidence>
<name>G7V781_THELD</name>
<feature type="transmembrane region" description="Helical" evidence="6">
    <location>
        <begin position="91"/>
        <end position="113"/>
    </location>
</feature>
<dbReference type="PANTHER" id="PTHR42920">
    <property type="entry name" value="OS03G0707200 PROTEIN-RELATED"/>
    <property type="match status" value="1"/>
</dbReference>
<evidence type="ECO:0000256" key="3">
    <source>
        <dbReference type="ARBA" id="ARBA00022692"/>
    </source>
</evidence>
<feature type="transmembrane region" description="Helical" evidence="6">
    <location>
        <begin position="147"/>
        <end position="165"/>
    </location>
</feature>
<sequence>MLYILGLLLAVFASALWGTTGPFFRIAGQWGLDVITVNFVRYAVCSLALLFFVKKGNTKSWDWKSPLFILGSSGMLLSSLGLNVAFMRISIGLSMVIYYSAPCWVMLGSWLFWRHKVTMVQVVAFFMALLGIWKALGGAQAQGTLDLVGVAAALLAAMGYATYVLNGHFGPGRNDRLGMYARTFFVATAIMTALAIYSGNLGVLLGIPLRAWLVLFYLAVFCTLIPYGLFILSLRFISGNAASIATMSEVPFSMMWAFFILSEVPETSAVVGGAIVLSGVALMSLERKPRRSSLGKKGERGSSPAE</sequence>
<dbReference type="OrthoDB" id="6339at2"/>
<feature type="transmembrane region" description="Helical" evidence="6">
    <location>
        <begin position="209"/>
        <end position="234"/>
    </location>
</feature>
<dbReference type="Proteomes" id="UP000005868">
    <property type="component" value="Chromosome"/>
</dbReference>
<comment type="subcellular location">
    <subcellularLocation>
        <location evidence="1">Cell membrane</location>
        <topology evidence="1">Multi-pass membrane protein</topology>
    </subcellularLocation>
</comment>
<feature type="transmembrane region" description="Helical" evidence="6">
    <location>
        <begin position="267"/>
        <end position="285"/>
    </location>
</feature>
<dbReference type="HOGENOM" id="CLU_033863_9_1_0"/>
<feature type="transmembrane region" description="Helical" evidence="6">
    <location>
        <begin position="65"/>
        <end position="85"/>
    </location>
</feature>
<dbReference type="AlphaFoldDB" id="G7V781"/>
<evidence type="ECO:0000313" key="9">
    <source>
        <dbReference type="Proteomes" id="UP000005868"/>
    </source>
</evidence>
<protein>
    <recommendedName>
        <fullName evidence="7">EamA domain-containing protein</fullName>
    </recommendedName>
</protein>